<dbReference type="Proteomes" id="UP001437256">
    <property type="component" value="Unassembled WGS sequence"/>
</dbReference>
<evidence type="ECO:0000313" key="2">
    <source>
        <dbReference type="Proteomes" id="UP001437256"/>
    </source>
</evidence>
<name>A0ABR2ZAF7_9AGAR</name>
<proteinExistence type="predicted"/>
<sequence length="52" mass="5437">MKAELKKAIAAFEACHQRSVAKGDFTGVFADALLASTLNPGQVIKLGTDEAC</sequence>
<reference evidence="1 2" key="1">
    <citation type="submission" date="2024-05" db="EMBL/GenBank/DDBJ databases">
        <title>A draft genome resource for the thread blight pathogen Marasmius tenuissimus strain MS-2.</title>
        <authorList>
            <person name="Yulfo-Soto G.E."/>
            <person name="Baruah I.K."/>
            <person name="Amoako-Attah I."/>
            <person name="Bukari Y."/>
            <person name="Meinhardt L.W."/>
            <person name="Bailey B.A."/>
            <person name="Cohen S.P."/>
        </authorList>
    </citation>
    <scope>NUCLEOTIDE SEQUENCE [LARGE SCALE GENOMIC DNA]</scope>
    <source>
        <strain evidence="1 2">MS-2</strain>
    </source>
</reference>
<dbReference type="EMBL" id="JBBXMP010000328">
    <property type="protein sequence ID" value="KAL0058345.1"/>
    <property type="molecule type" value="Genomic_DNA"/>
</dbReference>
<comment type="caution">
    <text evidence="1">The sequence shown here is derived from an EMBL/GenBank/DDBJ whole genome shotgun (WGS) entry which is preliminary data.</text>
</comment>
<organism evidence="1 2">
    <name type="scientific">Marasmius tenuissimus</name>
    <dbReference type="NCBI Taxonomy" id="585030"/>
    <lineage>
        <taxon>Eukaryota</taxon>
        <taxon>Fungi</taxon>
        <taxon>Dikarya</taxon>
        <taxon>Basidiomycota</taxon>
        <taxon>Agaricomycotina</taxon>
        <taxon>Agaricomycetes</taxon>
        <taxon>Agaricomycetidae</taxon>
        <taxon>Agaricales</taxon>
        <taxon>Marasmiineae</taxon>
        <taxon>Marasmiaceae</taxon>
        <taxon>Marasmius</taxon>
    </lineage>
</organism>
<keyword evidence="2" id="KW-1185">Reference proteome</keyword>
<accession>A0ABR2ZAF7</accession>
<evidence type="ECO:0000313" key="1">
    <source>
        <dbReference type="EMBL" id="KAL0058345.1"/>
    </source>
</evidence>
<gene>
    <name evidence="1" type="ORF">AAF712_014979</name>
</gene>
<protein>
    <submittedName>
        <fullName evidence="1">Uncharacterized protein</fullName>
    </submittedName>
</protein>